<evidence type="ECO:0000313" key="2">
    <source>
        <dbReference type="Proteomes" id="UP000799428"/>
    </source>
</evidence>
<gene>
    <name evidence="1" type="ORF">K504DRAFT_100696</name>
</gene>
<sequence length="178" mass="19747">MYVPYMYTVCIQVCTECVLYTPCFVSCTGDHGNPGPSQGTPRNIRGRSLSRRRNSLAGKGLPGALLLCFALTSSLFQACYFVTLATSSSPSFRSLIAVFRYYPLMKPLSLIVPQVVLRTVHTHISKAPSSRRTTSPVTYSFTHPAHIASPQSNFESRPIHLQSRDGLCRHHRRTNSLA</sequence>
<proteinExistence type="predicted"/>
<evidence type="ECO:0000313" key="1">
    <source>
        <dbReference type="EMBL" id="KAF2705357.1"/>
    </source>
</evidence>
<protein>
    <submittedName>
        <fullName evidence="1">Uncharacterized protein</fullName>
    </submittedName>
</protein>
<reference evidence="1" key="1">
    <citation type="journal article" date="2020" name="Stud. Mycol.">
        <title>101 Dothideomycetes genomes: a test case for predicting lifestyles and emergence of pathogens.</title>
        <authorList>
            <person name="Haridas S."/>
            <person name="Albert R."/>
            <person name="Binder M."/>
            <person name="Bloem J."/>
            <person name="Labutti K."/>
            <person name="Salamov A."/>
            <person name="Andreopoulos B."/>
            <person name="Baker S."/>
            <person name="Barry K."/>
            <person name="Bills G."/>
            <person name="Bluhm B."/>
            <person name="Cannon C."/>
            <person name="Castanera R."/>
            <person name="Culley D."/>
            <person name="Daum C."/>
            <person name="Ezra D."/>
            <person name="Gonzalez J."/>
            <person name="Henrissat B."/>
            <person name="Kuo A."/>
            <person name="Liang C."/>
            <person name="Lipzen A."/>
            <person name="Lutzoni F."/>
            <person name="Magnuson J."/>
            <person name="Mondo S."/>
            <person name="Nolan M."/>
            <person name="Ohm R."/>
            <person name="Pangilinan J."/>
            <person name="Park H.-J."/>
            <person name="Ramirez L."/>
            <person name="Alfaro M."/>
            <person name="Sun H."/>
            <person name="Tritt A."/>
            <person name="Yoshinaga Y."/>
            <person name="Zwiers L.-H."/>
            <person name="Turgeon B."/>
            <person name="Goodwin S."/>
            <person name="Spatafora J."/>
            <person name="Crous P."/>
            <person name="Grigoriev I."/>
        </authorList>
    </citation>
    <scope>NUCLEOTIDE SEQUENCE</scope>
    <source>
        <strain evidence="1">CBS 279.74</strain>
    </source>
</reference>
<accession>A0A6G1JYW5</accession>
<name>A0A6G1JYW5_9PLEO</name>
<dbReference type="AlphaFoldDB" id="A0A6G1JYW5"/>
<organism evidence="1 2">
    <name type="scientific">Pleomassaria siparia CBS 279.74</name>
    <dbReference type="NCBI Taxonomy" id="1314801"/>
    <lineage>
        <taxon>Eukaryota</taxon>
        <taxon>Fungi</taxon>
        <taxon>Dikarya</taxon>
        <taxon>Ascomycota</taxon>
        <taxon>Pezizomycotina</taxon>
        <taxon>Dothideomycetes</taxon>
        <taxon>Pleosporomycetidae</taxon>
        <taxon>Pleosporales</taxon>
        <taxon>Pleomassariaceae</taxon>
        <taxon>Pleomassaria</taxon>
    </lineage>
</organism>
<dbReference type="Proteomes" id="UP000799428">
    <property type="component" value="Unassembled WGS sequence"/>
</dbReference>
<keyword evidence="2" id="KW-1185">Reference proteome</keyword>
<dbReference type="EMBL" id="MU005779">
    <property type="protein sequence ID" value="KAF2705357.1"/>
    <property type="molecule type" value="Genomic_DNA"/>
</dbReference>